<dbReference type="NCBIfam" id="TIGR03725">
    <property type="entry name" value="T6A_YeaZ"/>
    <property type="match status" value="1"/>
</dbReference>
<sequence length="238" mass="26249">MIVLSIDSSSSVATCALLRDDCLLSEYVINNKREHSVLIMNIVEMLLKDNNIDIDEVDGFVISKGPGSFTGLRIGMATIKGLSFGTSKPYISVSSLDALAYSSINFDGIICPIIDALRDSVYTCLYKNENGNLTPLIDYSALDLDELVSLLKEKNEKILFTGDGIIKYKSYLQEHLPNALFAPNHLSLVRASSLGELGLKLLLEGKCDDVNSAPLYLKKPQAQRELEKRMALKNENNL</sequence>
<dbReference type="AlphaFoldDB" id="A0A7X0SB24"/>
<dbReference type="SUPFAM" id="SSF53067">
    <property type="entry name" value="Actin-like ATPase domain"/>
    <property type="match status" value="2"/>
</dbReference>
<keyword evidence="2" id="KW-0808">Transferase</keyword>
<dbReference type="Proteomes" id="UP000585258">
    <property type="component" value="Unassembled WGS sequence"/>
</dbReference>
<dbReference type="CDD" id="cd24032">
    <property type="entry name" value="ASKHA_NBD_TsaB"/>
    <property type="match status" value="1"/>
</dbReference>
<dbReference type="PANTHER" id="PTHR11735:SF11">
    <property type="entry name" value="TRNA THREONYLCARBAMOYLADENOSINE BIOSYNTHESIS PROTEIN TSAB"/>
    <property type="match status" value="1"/>
</dbReference>
<evidence type="ECO:0000313" key="3">
    <source>
        <dbReference type="Proteomes" id="UP000585258"/>
    </source>
</evidence>
<name>A0A7X0SB24_9CLOT</name>
<reference evidence="2 3" key="1">
    <citation type="submission" date="2020-08" db="EMBL/GenBank/DDBJ databases">
        <title>Clostridia isolated from Swiss meat.</title>
        <authorList>
            <person name="Wambui J."/>
            <person name="Stevens M.J.A."/>
            <person name="Stephan R."/>
        </authorList>
    </citation>
    <scope>NUCLEOTIDE SEQUENCE [LARGE SCALE GENOMIC DNA]</scope>
    <source>
        <strain evidence="2 3">CM001</strain>
    </source>
</reference>
<comment type="caution">
    <text evidence="2">The sequence shown here is derived from an EMBL/GenBank/DDBJ whole genome shotgun (WGS) entry which is preliminary data.</text>
</comment>
<dbReference type="Gene3D" id="3.30.420.40">
    <property type="match status" value="2"/>
</dbReference>
<proteinExistence type="predicted"/>
<dbReference type="PANTHER" id="PTHR11735">
    <property type="entry name" value="TRNA N6-ADENOSINE THREONYLCARBAMOYLTRANSFERASE"/>
    <property type="match status" value="1"/>
</dbReference>
<protein>
    <submittedName>
        <fullName evidence="2">tRNA (Adenosine(37)-N6)-threonylcarbamoyltransferase complex dimerization subunit type 1 TsaB</fullName>
    </submittedName>
</protein>
<dbReference type="EMBL" id="JACKWY010000003">
    <property type="protein sequence ID" value="MBB6714235.1"/>
    <property type="molecule type" value="Genomic_DNA"/>
</dbReference>
<evidence type="ECO:0000313" key="2">
    <source>
        <dbReference type="EMBL" id="MBB6714235.1"/>
    </source>
</evidence>
<dbReference type="GO" id="GO:0016740">
    <property type="term" value="F:transferase activity"/>
    <property type="evidence" value="ECO:0007669"/>
    <property type="project" value="UniProtKB-KW"/>
</dbReference>
<accession>A0A7X0SB24</accession>
<dbReference type="InterPro" id="IPR022496">
    <property type="entry name" value="T6A_TsaB"/>
</dbReference>
<dbReference type="RefSeq" id="WP_185163883.1">
    <property type="nucleotide sequence ID" value="NZ_JACKWY010000003.1"/>
</dbReference>
<gene>
    <name evidence="2" type="primary">tsaB</name>
    <name evidence="2" type="ORF">H7E68_05755</name>
</gene>
<dbReference type="InterPro" id="IPR043129">
    <property type="entry name" value="ATPase_NBD"/>
</dbReference>
<feature type="domain" description="Gcp-like" evidence="1">
    <location>
        <begin position="24"/>
        <end position="224"/>
    </location>
</feature>
<dbReference type="GO" id="GO:0005829">
    <property type="term" value="C:cytosol"/>
    <property type="evidence" value="ECO:0007669"/>
    <property type="project" value="TreeGrafter"/>
</dbReference>
<organism evidence="2 3">
    <name type="scientific">Clostridium gasigenes</name>
    <dbReference type="NCBI Taxonomy" id="94869"/>
    <lineage>
        <taxon>Bacteria</taxon>
        <taxon>Bacillati</taxon>
        <taxon>Bacillota</taxon>
        <taxon>Clostridia</taxon>
        <taxon>Eubacteriales</taxon>
        <taxon>Clostridiaceae</taxon>
        <taxon>Clostridium</taxon>
    </lineage>
</organism>
<dbReference type="InterPro" id="IPR000905">
    <property type="entry name" value="Gcp-like_dom"/>
</dbReference>
<dbReference type="GO" id="GO:0002949">
    <property type="term" value="P:tRNA threonylcarbamoyladenosine modification"/>
    <property type="evidence" value="ECO:0007669"/>
    <property type="project" value="InterPro"/>
</dbReference>
<dbReference type="Pfam" id="PF00814">
    <property type="entry name" value="TsaD"/>
    <property type="match status" value="1"/>
</dbReference>
<evidence type="ECO:0000259" key="1">
    <source>
        <dbReference type="Pfam" id="PF00814"/>
    </source>
</evidence>